<dbReference type="EMBL" id="MU839023">
    <property type="protein sequence ID" value="KAK1764025.1"/>
    <property type="molecule type" value="Genomic_DNA"/>
</dbReference>
<dbReference type="Proteomes" id="UP001244011">
    <property type="component" value="Unassembled WGS sequence"/>
</dbReference>
<accession>A0AAJ0FKF2</accession>
<name>A0AAJ0FKF2_9PEZI</name>
<feature type="non-terminal residue" evidence="1">
    <location>
        <position position="1"/>
    </location>
</feature>
<dbReference type="InterPro" id="IPR023213">
    <property type="entry name" value="CAT-like_dom_sf"/>
</dbReference>
<dbReference type="Gene3D" id="3.30.559.10">
    <property type="entry name" value="Chloramphenicol acetyltransferase-like domain"/>
    <property type="match status" value="1"/>
</dbReference>
<organism evidence="1 2">
    <name type="scientific">Phialemonium atrogriseum</name>
    <dbReference type="NCBI Taxonomy" id="1093897"/>
    <lineage>
        <taxon>Eukaryota</taxon>
        <taxon>Fungi</taxon>
        <taxon>Dikarya</taxon>
        <taxon>Ascomycota</taxon>
        <taxon>Pezizomycotina</taxon>
        <taxon>Sordariomycetes</taxon>
        <taxon>Sordariomycetidae</taxon>
        <taxon>Cephalothecales</taxon>
        <taxon>Cephalothecaceae</taxon>
        <taxon>Phialemonium</taxon>
    </lineage>
</organism>
<dbReference type="GeneID" id="85308073"/>
<evidence type="ECO:0000313" key="1">
    <source>
        <dbReference type="EMBL" id="KAK1764025.1"/>
    </source>
</evidence>
<dbReference type="RefSeq" id="XP_060280238.1">
    <property type="nucleotide sequence ID" value="XM_060424886.1"/>
</dbReference>
<sequence>VLDMFWWRRMETRTVFLPRRTVRDLRVEAMASLAADADAAARDGPTPFVSEGDVLTAWMISMAASVLPLSSSRTVGISSAFGFRGRLTSMFLAREGEGANVQNAVLPFFTNPPASDLIARDNALEFAARPIRRNIETQATEAQIRAFARLARVSLVETELLPFFGDTSFFLVNCSDWTKVRFFEVLDFGPAVLSRRSANSNAALSHSWYNPVYYHVQGVSPNDMLARNSFFLVGTPNGDYWITGCFPPEVWRKVEVAVSAT</sequence>
<proteinExistence type="predicted"/>
<protein>
    <submittedName>
        <fullName evidence="1">Uncharacterized protein</fullName>
    </submittedName>
</protein>
<gene>
    <name evidence="1" type="ORF">QBC33DRAFT_458388</name>
</gene>
<comment type="caution">
    <text evidence="1">The sequence shown here is derived from an EMBL/GenBank/DDBJ whole genome shotgun (WGS) entry which is preliminary data.</text>
</comment>
<dbReference type="AlphaFoldDB" id="A0AAJ0FKF2"/>
<evidence type="ECO:0000313" key="2">
    <source>
        <dbReference type="Proteomes" id="UP001244011"/>
    </source>
</evidence>
<keyword evidence="2" id="KW-1185">Reference proteome</keyword>
<reference evidence="1" key="1">
    <citation type="submission" date="2023-06" db="EMBL/GenBank/DDBJ databases">
        <title>Genome-scale phylogeny and comparative genomics of the fungal order Sordariales.</title>
        <authorList>
            <consortium name="Lawrence Berkeley National Laboratory"/>
            <person name="Hensen N."/>
            <person name="Bonometti L."/>
            <person name="Westerberg I."/>
            <person name="Brannstrom I.O."/>
            <person name="Guillou S."/>
            <person name="Cros-Aarteil S."/>
            <person name="Calhoun S."/>
            <person name="Haridas S."/>
            <person name="Kuo A."/>
            <person name="Mondo S."/>
            <person name="Pangilinan J."/>
            <person name="Riley R."/>
            <person name="Labutti K."/>
            <person name="Andreopoulos B."/>
            <person name="Lipzen A."/>
            <person name="Chen C."/>
            <person name="Yanf M."/>
            <person name="Daum C."/>
            <person name="Ng V."/>
            <person name="Clum A."/>
            <person name="Steindorff A."/>
            <person name="Ohm R."/>
            <person name="Martin F."/>
            <person name="Silar P."/>
            <person name="Natvig D."/>
            <person name="Lalanne C."/>
            <person name="Gautier V."/>
            <person name="Ament-Velasquez S.L."/>
            <person name="Kruys A."/>
            <person name="Hutchinson M.I."/>
            <person name="Powell A.J."/>
            <person name="Barry K."/>
            <person name="Miller A.N."/>
            <person name="Grigoriev I.V."/>
            <person name="Debuchy R."/>
            <person name="Gladieux P."/>
            <person name="Thoren M.H."/>
            <person name="Johannesson H."/>
        </authorList>
    </citation>
    <scope>NUCLEOTIDE SEQUENCE</scope>
    <source>
        <strain evidence="1">8032-3</strain>
    </source>
</reference>